<dbReference type="Proteomes" id="UP001163603">
    <property type="component" value="Chromosome 6"/>
</dbReference>
<evidence type="ECO:0000313" key="2">
    <source>
        <dbReference type="Proteomes" id="UP001163603"/>
    </source>
</evidence>
<proteinExistence type="predicted"/>
<dbReference type="EMBL" id="CM047741">
    <property type="protein sequence ID" value="KAJ0038392.1"/>
    <property type="molecule type" value="Genomic_DNA"/>
</dbReference>
<organism evidence="1 2">
    <name type="scientific">Pistacia integerrima</name>
    <dbReference type="NCBI Taxonomy" id="434235"/>
    <lineage>
        <taxon>Eukaryota</taxon>
        <taxon>Viridiplantae</taxon>
        <taxon>Streptophyta</taxon>
        <taxon>Embryophyta</taxon>
        <taxon>Tracheophyta</taxon>
        <taxon>Spermatophyta</taxon>
        <taxon>Magnoliopsida</taxon>
        <taxon>eudicotyledons</taxon>
        <taxon>Gunneridae</taxon>
        <taxon>Pentapetalae</taxon>
        <taxon>rosids</taxon>
        <taxon>malvids</taxon>
        <taxon>Sapindales</taxon>
        <taxon>Anacardiaceae</taxon>
        <taxon>Pistacia</taxon>
    </lineage>
</organism>
<protein>
    <submittedName>
        <fullName evidence="1">Uncharacterized protein</fullName>
    </submittedName>
</protein>
<name>A0ACC0YKD2_9ROSI</name>
<comment type="caution">
    <text evidence="1">The sequence shown here is derived from an EMBL/GenBank/DDBJ whole genome shotgun (WGS) entry which is preliminary data.</text>
</comment>
<evidence type="ECO:0000313" key="1">
    <source>
        <dbReference type="EMBL" id="KAJ0038392.1"/>
    </source>
</evidence>
<sequence>MTKKCKHIPPQNFIIKKCKQSSTRTTNKILPELQTKLHHIHQYEKQYMEEIKLKAKEIKDDQVKPTPVVGDTDKSEVTGKSLKSKTSSTEQDLDTFLLGDLEDSDGGPDDGDASFDDDFDKIGNSDVEDEKRPEKADATDS</sequence>
<reference evidence="2" key="1">
    <citation type="journal article" date="2023" name="G3 (Bethesda)">
        <title>Genome assembly and association tests identify interacting loci associated with vigor, precocity, and sex in interspecific pistachio rootstocks.</title>
        <authorList>
            <person name="Palmer W."/>
            <person name="Jacygrad E."/>
            <person name="Sagayaradj S."/>
            <person name="Cavanaugh K."/>
            <person name="Han R."/>
            <person name="Bertier L."/>
            <person name="Beede B."/>
            <person name="Kafkas S."/>
            <person name="Golino D."/>
            <person name="Preece J."/>
            <person name="Michelmore R."/>
        </authorList>
    </citation>
    <scope>NUCLEOTIDE SEQUENCE [LARGE SCALE GENOMIC DNA]</scope>
</reference>
<accession>A0ACC0YKD2</accession>
<keyword evidence="2" id="KW-1185">Reference proteome</keyword>
<gene>
    <name evidence="1" type="ORF">Pint_23442</name>
</gene>